<feature type="region of interest" description="Disordered" evidence="6">
    <location>
        <begin position="1"/>
        <end position="49"/>
    </location>
</feature>
<dbReference type="CDD" id="cd13136">
    <property type="entry name" value="MATE_DinF_like"/>
    <property type="match status" value="1"/>
</dbReference>
<comment type="similarity">
    <text evidence="2">Belongs to the multi antimicrobial extrusion (MATE) (TC 2.A.66.1) family.</text>
</comment>
<protein>
    <submittedName>
        <fullName evidence="8">Mate efflux protein, multi antimicrobial extrusion family</fullName>
    </submittedName>
</protein>
<comment type="caution">
    <text evidence="8">The sequence shown here is derived from an EMBL/GenBank/DDBJ whole genome shotgun (WGS) entry which is preliminary data.</text>
</comment>
<dbReference type="GO" id="GO:0016020">
    <property type="term" value="C:membrane"/>
    <property type="evidence" value="ECO:0007669"/>
    <property type="project" value="UniProtKB-SubCell"/>
</dbReference>
<accession>A0AAD3DB35</accession>
<evidence type="ECO:0000256" key="4">
    <source>
        <dbReference type="ARBA" id="ARBA00022989"/>
    </source>
</evidence>
<dbReference type="EMBL" id="BLLK01000062">
    <property type="protein sequence ID" value="GFH59339.1"/>
    <property type="molecule type" value="Genomic_DNA"/>
</dbReference>
<feature type="transmembrane region" description="Helical" evidence="7">
    <location>
        <begin position="99"/>
        <end position="121"/>
    </location>
</feature>
<evidence type="ECO:0000256" key="6">
    <source>
        <dbReference type="SAM" id="MobiDB-lite"/>
    </source>
</evidence>
<keyword evidence="5 7" id="KW-0472">Membrane</keyword>
<feature type="transmembrane region" description="Helical" evidence="7">
    <location>
        <begin position="497"/>
        <end position="515"/>
    </location>
</feature>
<keyword evidence="3 7" id="KW-0812">Transmembrane</keyword>
<dbReference type="InterPro" id="IPR002528">
    <property type="entry name" value="MATE_fam"/>
</dbReference>
<sequence>MEFENDSSSLQQALLSDGSDEECVTVVSEANDNDGNSEQGDSTSMSLSNEEKSVGQQIFEIAIPALAGLAIDPLMTLADTVFVGRTATNADALAGVGSAAALLTFSFYLFNFLCTVTTPLVSQRRASGDEKGAIEIGGQALSFAIILGVTLTTVLLTFSQPLLSFMGTSNTGPEANKYAMDFLTGRAIAAPSVFLISASTGVLRGYLDTKSAFVVLLGANLVNFLLDVILILGMDMGPKGAAIATTTSEWICAISFLLILAGKAPSVDGMLGSNQRNRRIGNSDMGDGNDLEEPLLAASDQGSVTNQSAVNDSSEDLVTVLPTLQIPTWEAIQPLIVASSSVFVRSFMLQISIAGAAAIAARSGGDISSEASSASIAAHQIALQLWLLCSFVCDALAAASQALVADAIGRENQSDVRAVSKTIFAYSLGLGLLLASALVIGDLSGFLLNFFTTDEATQVALRPLLNVLILAQPLNSFVFTADGVLQGASAFSYQAKSMVLSASVAIGSFFALQYFDGTDMVASTTLIHVWYSLVILQLMRGITSVWKLLQVDGPVDLLARNTV</sequence>
<dbReference type="Proteomes" id="UP001054902">
    <property type="component" value="Unassembled WGS sequence"/>
</dbReference>
<evidence type="ECO:0000256" key="3">
    <source>
        <dbReference type="ARBA" id="ARBA00022692"/>
    </source>
</evidence>
<proteinExistence type="inferred from homology"/>
<feature type="transmembrane region" description="Helical" evidence="7">
    <location>
        <begin position="521"/>
        <end position="539"/>
    </location>
</feature>
<evidence type="ECO:0000313" key="9">
    <source>
        <dbReference type="Proteomes" id="UP001054902"/>
    </source>
</evidence>
<feature type="transmembrane region" description="Helical" evidence="7">
    <location>
        <begin position="240"/>
        <end position="261"/>
    </location>
</feature>
<feature type="transmembrane region" description="Helical" evidence="7">
    <location>
        <begin position="424"/>
        <end position="451"/>
    </location>
</feature>
<gene>
    <name evidence="8" type="ORF">CTEN210_15815</name>
</gene>
<reference evidence="8 9" key="1">
    <citation type="journal article" date="2021" name="Sci. Rep.">
        <title>The genome of the diatom Chaetoceros tenuissimus carries an ancient integrated fragment of an extant virus.</title>
        <authorList>
            <person name="Hongo Y."/>
            <person name="Kimura K."/>
            <person name="Takaki Y."/>
            <person name="Yoshida Y."/>
            <person name="Baba S."/>
            <person name="Kobayashi G."/>
            <person name="Nagasaki K."/>
            <person name="Hano T."/>
            <person name="Tomaru Y."/>
        </authorList>
    </citation>
    <scope>NUCLEOTIDE SEQUENCE [LARGE SCALE GENOMIC DNA]</scope>
    <source>
        <strain evidence="8 9">NIES-3715</strain>
    </source>
</reference>
<evidence type="ECO:0000256" key="5">
    <source>
        <dbReference type="ARBA" id="ARBA00023136"/>
    </source>
</evidence>
<feature type="transmembrane region" description="Helical" evidence="7">
    <location>
        <begin position="183"/>
        <end position="206"/>
    </location>
</feature>
<organism evidence="8 9">
    <name type="scientific">Chaetoceros tenuissimus</name>
    <dbReference type="NCBI Taxonomy" id="426638"/>
    <lineage>
        <taxon>Eukaryota</taxon>
        <taxon>Sar</taxon>
        <taxon>Stramenopiles</taxon>
        <taxon>Ochrophyta</taxon>
        <taxon>Bacillariophyta</taxon>
        <taxon>Coscinodiscophyceae</taxon>
        <taxon>Chaetocerotophycidae</taxon>
        <taxon>Chaetocerotales</taxon>
        <taxon>Chaetocerotaceae</taxon>
        <taxon>Chaetoceros</taxon>
    </lineage>
</organism>
<evidence type="ECO:0000313" key="8">
    <source>
        <dbReference type="EMBL" id="GFH59339.1"/>
    </source>
</evidence>
<feature type="compositionally biased region" description="Polar residues" evidence="6">
    <location>
        <begin position="28"/>
        <end position="48"/>
    </location>
</feature>
<evidence type="ECO:0000256" key="2">
    <source>
        <dbReference type="ARBA" id="ARBA00010199"/>
    </source>
</evidence>
<dbReference type="InterPro" id="IPR044644">
    <property type="entry name" value="DinF-like"/>
</dbReference>
<evidence type="ECO:0000256" key="7">
    <source>
        <dbReference type="SAM" id="Phobius"/>
    </source>
</evidence>
<dbReference type="GO" id="GO:0015297">
    <property type="term" value="F:antiporter activity"/>
    <property type="evidence" value="ECO:0007669"/>
    <property type="project" value="InterPro"/>
</dbReference>
<feature type="transmembrane region" description="Helical" evidence="7">
    <location>
        <begin position="141"/>
        <end position="163"/>
    </location>
</feature>
<keyword evidence="9" id="KW-1185">Reference proteome</keyword>
<feature type="transmembrane region" description="Helical" evidence="7">
    <location>
        <begin position="213"/>
        <end position="234"/>
    </location>
</feature>
<dbReference type="PANTHER" id="PTHR42893">
    <property type="entry name" value="PROTEIN DETOXIFICATION 44, CHLOROPLASTIC-RELATED"/>
    <property type="match status" value="1"/>
</dbReference>
<dbReference type="AlphaFoldDB" id="A0AAD3DB35"/>
<comment type="subcellular location">
    <subcellularLocation>
        <location evidence="1">Membrane</location>
        <topology evidence="1">Multi-pass membrane protein</topology>
    </subcellularLocation>
</comment>
<dbReference type="PANTHER" id="PTHR42893:SF46">
    <property type="entry name" value="PROTEIN DETOXIFICATION 44, CHLOROPLASTIC"/>
    <property type="match status" value="1"/>
</dbReference>
<keyword evidence="4 7" id="KW-1133">Transmembrane helix</keyword>
<name>A0AAD3DB35_9STRA</name>
<evidence type="ECO:0000256" key="1">
    <source>
        <dbReference type="ARBA" id="ARBA00004141"/>
    </source>
</evidence>
<dbReference type="Pfam" id="PF01554">
    <property type="entry name" value="MatE"/>
    <property type="match status" value="2"/>
</dbReference>
<feature type="compositionally biased region" description="Low complexity" evidence="6">
    <location>
        <begin position="1"/>
        <end position="17"/>
    </location>
</feature>
<dbReference type="GO" id="GO:0042910">
    <property type="term" value="F:xenobiotic transmembrane transporter activity"/>
    <property type="evidence" value="ECO:0007669"/>
    <property type="project" value="InterPro"/>
</dbReference>
<feature type="transmembrane region" description="Helical" evidence="7">
    <location>
        <begin position="463"/>
        <end position="485"/>
    </location>
</feature>